<evidence type="ECO:0000313" key="2">
    <source>
        <dbReference type="Proteomes" id="UP000588098"/>
    </source>
</evidence>
<dbReference type="AlphaFoldDB" id="A0A7W9Q6N6"/>
<name>A0A7W9Q6N6_9ACTN</name>
<keyword evidence="2" id="KW-1185">Reference proteome</keyword>
<sequence length="173" mass="19341">MANPNKVRGTAWESAVRNFLNAYLDLVDDEGLFLDPFDGLNVRRPAQEGSRDIGDVHAVPFILECKDVMNPAVPTWLRQATAEAVNAGFPYGVVVHKRRGLGVRAGRVHFDVRTWTRTRTALGLSSRHMVERYGFTTTVRGLDADRWYLTTNVERFAALLSDVRAGVSRRAAL</sequence>
<evidence type="ECO:0000313" key="1">
    <source>
        <dbReference type="EMBL" id="MBB5934586.1"/>
    </source>
</evidence>
<organism evidence="1 2">
    <name type="scientific">Streptomyces zagrosensis</name>
    <dbReference type="NCBI Taxonomy" id="1042984"/>
    <lineage>
        <taxon>Bacteria</taxon>
        <taxon>Bacillati</taxon>
        <taxon>Actinomycetota</taxon>
        <taxon>Actinomycetes</taxon>
        <taxon>Kitasatosporales</taxon>
        <taxon>Streptomycetaceae</taxon>
        <taxon>Streptomyces</taxon>
    </lineage>
</organism>
<accession>A0A7W9Q6N6</accession>
<proteinExistence type="predicted"/>
<comment type="caution">
    <text evidence="1">The sequence shown here is derived from an EMBL/GenBank/DDBJ whole genome shotgun (WGS) entry which is preliminary data.</text>
</comment>
<gene>
    <name evidence="1" type="ORF">FHS42_001633</name>
</gene>
<reference evidence="1 2" key="1">
    <citation type="submission" date="2020-08" db="EMBL/GenBank/DDBJ databases">
        <title>Genomic Encyclopedia of Type Strains, Phase III (KMG-III): the genomes of soil and plant-associated and newly described type strains.</title>
        <authorList>
            <person name="Whitman W."/>
        </authorList>
    </citation>
    <scope>NUCLEOTIDE SEQUENCE [LARGE SCALE GENOMIC DNA]</scope>
    <source>
        <strain evidence="1 2">CECT 8305</strain>
    </source>
</reference>
<dbReference type="RefSeq" id="WP_184570194.1">
    <property type="nucleotide sequence ID" value="NZ_JACHJL010000003.1"/>
</dbReference>
<dbReference type="Proteomes" id="UP000588098">
    <property type="component" value="Unassembled WGS sequence"/>
</dbReference>
<protein>
    <submittedName>
        <fullName evidence="1">Uncharacterized protein</fullName>
    </submittedName>
</protein>
<dbReference type="EMBL" id="JACHJL010000003">
    <property type="protein sequence ID" value="MBB5934586.1"/>
    <property type="molecule type" value="Genomic_DNA"/>
</dbReference>